<evidence type="ECO:0000313" key="2">
    <source>
        <dbReference type="Proteomes" id="UP000006671"/>
    </source>
</evidence>
<dbReference type="Proteomes" id="UP000006671">
    <property type="component" value="Unassembled WGS sequence"/>
</dbReference>
<dbReference type="EMBL" id="GG738851">
    <property type="protein sequence ID" value="EFC48488.1"/>
    <property type="molecule type" value="Genomic_DNA"/>
</dbReference>
<name>D2V4B8_NAEGR</name>
<dbReference type="KEGG" id="ngr:NAEGRDRAFT_63668"/>
<organism evidence="2">
    <name type="scientific">Naegleria gruberi</name>
    <name type="common">Amoeba</name>
    <dbReference type="NCBI Taxonomy" id="5762"/>
    <lineage>
        <taxon>Eukaryota</taxon>
        <taxon>Discoba</taxon>
        <taxon>Heterolobosea</taxon>
        <taxon>Tetramitia</taxon>
        <taxon>Eutetramitia</taxon>
        <taxon>Vahlkampfiidae</taxon>
        <taxon>Naegleria</taxon>
    </lineage>
</organism>
<dbReference type="InParanoid" id="D2V4B8"/>
<gene>
    <name evidence="1" type="ORF">NAEGRDRAFT_63668</name>
</gene>
<evidence type="ECO:0000313" key="1">
    <source>
        <dbReference type="EMBL" id="EFC48488.1"/>
    </source>
</evidence>
<sequence>MTQKSQNVFLHCSTLLEFHHFLGLAIDPNNQNQLYLAQHFINYSSYFCRDLDNFIQQYQTSPIEMLFEENEEKLLISEEGEKVLKDFNADTFQVLISFLQNSPEERGKMYKNCMMGLKKGDYSTFKLVFGYYFASNP</sequence>
<proteinExistence type="predicted"/>
<accession>D2V4B8</accession>
<dbReference type="AlphaFoldDB" id="D2V4B8"/>
<keyword evidence="2" id="KW-1185">Reference proteome</keyword>
<protein>
    <submittedName>
        <fullName evidence="1">Predicted protein</fullName>
    </submittedName>
</protein>
<dbReference type="VEuPathDB" id="AmoebaDB:NAEGRDRAFT_63668"/>
<dbReference type="GeneID" id="8849820"/>
<dbReference type="RefSeq" id="XP_002681232.1">
    <property type="nucleotide sequence ID" value="XM_002681186.1"/>
</dbReference>
<reference evidence="1 2" key="1">
    <citation type="journal article" date="2010" name="Cell">
        <title>The genome of Naegleria gruberi illuminates early eukaryotic versatility.</title>
        <authorList>
            <person name="Fritz-Laylin L.K."/>
            <person name="Prochnik S.E."/>
            <person name="Ginger M.L."/>
            <person name="Dacks J.B."/>
            <person name="Carpenter M.L."/>
            <person name="Field M.C."/>
            <person name="Kuo A."/>
            <person name="Paredez A."/>
            <person name="Chapman J."/>
            <person name="Pham J."/>
            <person name="Shu S."/>
            <person name="Neupane R."/>
            <person name="Cipriano M."/>
            <person name="Mancuso J."/>
            <person name="Tu H."/>
            <person name="Salamov A."/>
            <person name="Lindquist E."/>
            <person name="Shapiro H."/>
            <person name="Lucas S."/>
            <person name="Grigoriev I.V."/>
            <person name="Cande W.Z."/>
            <person name="Fulton C."/>
            <person name="Rokhsar D.S."/>
            <person name="Dawson S.C."/>
        </authorList>
    </citation>
    <scope>NUCLEOTIDE SEQUENCE [LARGE SCALE GENOMIC DNA]</scope>
    <source>
        <strain evidence="1 2">NEG-M</strain>
    </source>
</reference>